<organism evidence="2 3">
    <name type="scientific">Colletotrichum musicola</name>
    <dbReference type="NCBI Taxonomy" id="2175873"/>
    <lineage>
        <taxon>Eukaryota</taxon>
        <taxon>Fungi</taxon>
        <taxon>Dikarya</taxon>
        <taxon>Ascomycota</taxon>
        <taxon>Pezizomycotina</taxon>
        <taxon>Sordariomycetes</taxon>
        <taxon>Hypocreomycetidae</taxon>
        <taxon>Glomerellales</taxon>
        <taxon>Glomerellaceae</taxon>
        <taxon>Colletotrichum</taxon>
        <taxon>Colletotrichum orchidearum species complex</taxon>
    </lineage>
</organism>
<proteinExistence type="predicted"/>
<evidence type="ECO:0000313" key="2">
    <source>
        <dbReference type="EMBL" id="KAF6813380.1"/>
    </source>
</evidence>
<gene>
    <name evidence="2" type="ORF">CMUS01_12846</name>
</gene>
<feature type="region of interest" description="Disordered" evidence="1">
    <location>
        <begin position="148"/>
        <end position="184"/>
    </location>
</feature>
<reference evidence="2" key="1">
    <citation type="journal article" date="2020" name="Phytopathology">
        <title>Genome Sequence Resources of Colletotrichum truncatum, C. plurivorum, C. musicola, and C. sojae: Four Species Pathogenic to Soybean (Glycine max).</title>
        <authorList>
            <person name="Rogerio F."/>
            <person name="Boufleur T.R."/>
            <person name="Ciampi-Guillardi M."/>
            <person name="Sukno S.A."/>
            <person name="Thon M.R."/>
            <person name="Massola Junior N.S."/>
            <person name="Baroncelli R."/>
        </authorList>
    </citation>
    <scope>NUCLEOTIDE SEQUENCE</scope>
    <source>
        <strain evidence="2">LFN0074</strain>
    </source>
</reference>
<evidence type="ECO:0000313" key="3">
    <source>
        <dbReference type="Proteomes" id="UP000639643"/>
    </source>
</evidence>
<dbReference type="AlphaFoldDB" id="A0A8H6MZ02"/>
<evidence type="ECO:0000256" key="1">
    <source>
        <dbReference type="SAM" id="MobiDB-lite"/>
    </source>
</evidence>
<protein>
    <submittedName>
        <fullName evidence="2">Uncharacterized protein</fullName>
    </submittedName>
</protein>
<keyword evidence="3" id="KW-1185">Reference proteome</keyword>
<dbReference type="EMBL" id="WIGM01000759">
    <property type="protein sequence ID" value="KAF6813380.1"/>
    <property type="molecule type" value="Genomic_DNA"/>
</dbReference>
<accession>A0A8H6MZ02</accession>
<comment type="caution">
    <text evidence="2">The sequence shown here is derived from an EMBL/GenBank/DDBJ whole genome shotgun (WGS) entry which is preliminary data.</text>
</comment>
<name>A0A8H6MZ02_9PEZI</name>
<dbReference type="Proteomes" id="UP000639643">
    <property type="component" value="Unassembled WGS sequence"/>
</dbReference>
<sequence>MAADPLGSDFKNYDNHETELNRLNHVYSLGHHEDAEVDARSLLFGTVRLSHYHRGRLHLLLADILETVGDAEEAVRLLIAFRDYHLNMAEARLGELRAIGRSIRPPARPFFEIPAGPWSSAFTWMFRPEFADVPYYLPGIIRPSRQTAPQYANGAARSRRLSQTDLYEDTTLAADGGKKRRTDD</sequence>